<organism evidence="3">
    <name type="scientific">marine sediment metagenome</name>
    <dbReference type="NCBI Taxonomy" id="412755"/>
    <lineage>
        <taxon>unclassified sequences</taxon>
        <taxon>metagenomes</taxon>
        <taxon>ecological metagenomes</taxon>
    </lineage>
</organism>
<keyword evidence="1" id="KW-0175">Coiled coil</keyword>
<evidence type="ECO:0000313" key="3">
    <source>
        <dbReference type="EMBL" id="KKM65518.1"/>
    </source>
</evidence>
<dbReference type="InterPro" id="IPR011600">
    <property type="entry name" value="Pept_C14_caspase"/>
</dbReference>
<dbReference type="SUPFAM" id="SSF52129">
    <property type="entry name" value="Caspase-like"/>
    <property type="match status" value="1"/>
</dbReference>
<dbReference type="Pfam" id="PF00656">
    <property type="entry name" value="Peptidase_C14"/>
    <property type="match status" value="1"/>
</dbReference>
<dbReference type="Gene3D" id="3.40.50.1460">
    <property type="match status" value="1"/>
</dbReference>
<dbReference type="GO" id="GO:0006508">
    <property type="term" value="P:proteolysis"/>
    <property type="evidence" value="ECO:0007669"/>
    <property type="project" value="InterPro"/>
</dbReference>
<feature type="domain" description="Peptidase C14 caspase" evidence="2">
    <location>
        <begin position="3"/>
        <end position="237"/>
    </location>
</feature>
<evidence type="ECO:0000259" key="2">
    <source>
        <dbReference type="Pfam" id="PF00656"/>
    </source>
</evidence>
<proteinExistence type="predicted"/>
<dbReference type="AlphaFoldDB" id="A0A0F9J7J2"/>
<dbReference type="EMBL" id="LAZR01010710">
    <property type="protein sequence ID" value="KKM65518.1"/>
    <property type="molecule type" value="Genomic_DNA"/>
</dbReference>
<dbReference type="InterPro" id="IPR029030">
    <property type="entry name" value="Caspase-like_dom_sf"/>
</dbReference>
<gene>
    <name evidence="3" type="ORF">LCGC14_1490470</name>
</gene>
<reference evidence="3" key="1">
    <citation type="journal article" date="2015" name="Nature">
        <title>Complex archaea that bridge the gap between prokaryotes and eukaryotes.</title>
        <authorList>
            <person name="Spang A."/>
            <person name="Saw J.H."/>
            <person name="Jorgensen S.L."/>
            <person name="Zaremba-Niedzwiedzka K."/>
            <person name="Martijn J."/>
            <person name="Lind A.E."/>
            <person name="van Eijk R."/>
            <person name="Schleper C."/>
            <person name="Guy L."/>
            <person name="Ettema T.J."/>
        </authorList>
    </citation>
    <scope>NUCLEOTIDE SEQUENCE</scope>
</reference>
<protein>
    <recommendedName>
        <fullName evidence="2">Peptidase C14 caspase domain-containing protein</fullName>
    </recommendedName>
</protein>
<sequence>MGKKWAFLVGISDYDHREFNRLSFANTHVSDFEDILWSSGEFEEGSIITLKSNNLPEKRPNRTHIINEFNKLLKKLEYKNTLFIYFVCHGGFFNNKNYIFPLNANKDDDDILKDTSLSIEWFTRRIKRYESESWKVYYFIDACRDQLGQSSFGKKLKKGVLDDKKNITTFKNLDKAHLPLGINYFFSCCEGEKSWHFSKDNRIHSIFSYALIEGLREKINPPIYLDDLIIYVKDEVESIVKREGFPIQRPHDPIPNKERDQIILGESYEDERMGRLLIPEFQKKLEIILNEYNQSIESLIAINIVDRNGKVLRSVIRNSEQSEAQKINQIINSKIIPILKKSKKINSNSFPETLLTEGYRIISRVAEPEIVFLTILDTSTKIDHILQNADIAVKFITQAFNGLSIVPEFPKIAQPEPSIKVVEKVVYKKKKKKDSDNLLTFFDDAINLVQVLILYKGSGTCIYFKSFGSEEIDPEMMSGFLSAISVLGRDFLTNEPFSEISYGNRVLLLSSGEYVKVSLVSSKYASPLLRNNLKKFISVFEREYQHVLPNWRGQLSLFRDTGIFIDEVFNTSIIEPHEVAFKSANVKSLKNNISKKIIKITQDIMEASGRNFVFIASILKEASDKTGKKFIDILKGITELRDKKILKPIDITSIGAQKISQQEIDLLTQKISGLTGLTQEEQQKLLDDLVQMEPEAREAYFASLTEQREIIITPTQFDSFKEAKKEIINLRKIAKKARKDKDYTKSLNVYQVAIKLASKWDLSGEIDHLYEYVQKTKIEELENKMKSLEKQAIAEKRKNNFIEAANMYINASRTASDIFKLGVVEMEKDVKRFNNLAIECEQRVESL</sequence>
<dbReference type="GO" id="GO:0004197">
    <property type="term" value="F:cysteine-type endopeptidase activity"/>
    <property type="evidence" value="ECO:0007669"/>
    <property type="project" value="InterPro"/>
</dbReference>
<comment type="caution">
    <text evidence="3">The sequence shown here is derived from an EMBL/GenBank/DDBJ whole genome shotgun (WGS) entry which is preliminary data.</text>
</comment>
<name>A0A0F9J7J2_9ZZZZ</name>
<feature type="coiled-coil region" evidence="1">
    <location>
        <begin position="771"/>
        <end position="805"/>
    </location>
</feature>
<evidence type="ECO:0000256" key="1">
    <source>
        <dbReference type="SAM" id="Coils"/>
    </source>
</evidence>
<accession>A0A0F9J7J2</accession>